<dbReference type="GO" id="GO:0009024">
    <property type="term" value="F:tagatose-6-phosphate kinase activity"/>
    <property type="evidence" value="ECO:0007669"/>
    <property type="project" value="UniProtKB-EC"/>
</dbReference>
<dbReference type="CDD" id="cd01164">
    <property type="entry name" value="FruK_PfkB_like"/>
    <property type="match status" value="1"/>
</dbReference>
<dbReference type="Pfam" id="PF00294">
    <property type="entry name" value="PfkB"/>
    <property type="match status" value="1"/>
</dbReference>
<evidence type="ECO:0000256" key="7">
    <source>
        <dbReference type="PIRNR" id="PIRNR000535"/>
    </source>
</evidence>
<dbReference type="PANTHER" id="PTHR46566">
    <property type="entry name" value="1-PHOSPHOFRUCTOKINASE-RELATED"/>
    <property type="match status" value="1"/>
</dbReference>
<evidence type="ECO:0000259" key="9">
    <source>
        <dbReference type="Pfam" id="PF00294"/>
    </source>
</evidence>
<dbReference type="Proteomes" id="UP000823201">
    <property type="component" value="Unassembled WGS sequence"/>
</dbReference>
<evidence type="ECO:0000256" key="3">
    <source>
        <dbReference type="ARBA" id="ARBA00022741"/>
    </source>
</evidence>
<dbReference type="Gene3D" id="3.40.1190.20">
    <property type="match status" value="1"/>
</dbReference>
<dbReference type="InterPro" id="IPR002173">
    <property type="entry name" value="Carboh/pur_kinase_PfkB_CS"/>
</dbReference>
<evidence type="ECO:0000313" key="10">
    <source>
        <dbReference type="EMBL" id="MBM7658649.1"/>
    </source>
</evidence>
<dbReference type="PANTHER" id="PTHR46566:SF5">
    <property type="entry name" value="1-PHOSPHOFRUCTOKINASE"/>
    <property type="match status" value="1"/>
</dbReference>
<comment type="pathway">
    <text evidence="7">Carbohydrate metabolism; D-tagatose 6-phosphate degradation; D-glyceraldehyde 3-phosphate and glycerone phosphate from D-tagatose 6-phosphate: step 1/2.</text>
</comment>
<dbReference type="PIRSF" id="PIRSF000535">
    <property type="entry name" value="1PFK/6PFK/LacC"/>
    <property type="match status" value="1"/>
</dbReference>
<dbReference type="RefSeq" id="WP_205007198.1">
    <property type="nucleotide sequence ID" value="NZ_CBCRXA010000028.1"/>
</dbReference>
<dbReference type="EMBL" id="JAFBEV010000020">
    <property type="protein sequence ID" value="MBM7658649.1"/>
    <property type="molecule type" value="Genomic_DNA"/>
</dbReference>
<keyword evidence="5 7" id="KW-0067">ATP-binding</keyword>
<evidence type="ECO:0000256" key="6">
    <source>
        <dbReference type="ARBA" id="ARBA00047745"/>
    </source>
</evidence>
<comment type="catalytic activity">
    <reaction evidence="6 8">
        <text>beta-D-fructose 1-phosphate + ATP = beta-D-fructose 1,6-bisphosphate + ADP + H(+)</text>
        <dbReference type="Rhea" id="RHEA:14213"/>
        <dbReference type="ChEBI" id="CHEBI:15378"/>
        <dbReference type="ChEBI" id="CHEBI:30616"/>
        <dbReference type="ChEBI" id="CHEBI:32966"/>
        <dbReference type="ChEBI" id="CHEBI:138881"/>
        <dbReference type="ChEBI" id="CHEBI:456216"/>
        <dbReference type="EC" id="2.7.1.56"/>
    </reaction>
</comment>
<dbReference type="InterPro" id="IPR011611">
    <property type="entry name" value="PfkB_dom"/>
</dbReference>
<evidence type="ECO:0000256" key="1">
    <source>
        <dbReference type="ARBA" id="ARBA00005380"/>
    </source>
</evidence>
<comment type="similarity">
    <text evidence="7">Belongs to the carbohydrate kinase PfkB family. LacC subfamily.</text>
</comment>
<evidence type="ECO:0000256" key="8">
    <source>
        <dbReference type="RuleBase" id="RU369061"/>
    </source>
</evidence>
<dbReference type="InterPro" id="IPR029056">
    <property type="entry name" value="Ribokinase-like"/>
</dbReference>
<comment type="caution">
    <text evidence="10">The sequence shown here is derived from an EMBL/GenBank/DDBJ whole genome shotgun (WGS) entry which is preliminary data.</text>
</comment>
<keyword evidence="2 7" id="KW-0808">Transferase</keyword>
<organism evidence="10 11">
    <name type="scientific">Sporolactobacillus spathodeae</name>
    <dbReference type="NCBI Taxonomy" id="1465502"/>
    <lineage>
        <taxon>Bacteria</taxon>
        <taxon>Bacillati</taxon>
        <taxon>Bacillota</taxon>
        <taxon>Bacilli</taxon>
        <taxon>Bacillales</taxon>
        <taxon>Sporolactobacillaceae</taxon>
        <taxon>Sporolactobacillus</taxon>
    </lineage>
</organism>
<protein>
    <recommendedName>
        <fullName evidence="7">Tagatose-6-phosphate kinase</fullName>
        <ecNumber evidence="7">2.7.1.144</ecNumber>
    </recommendedName>
</protein>
<dbReference type="PROSITE" id="PS00584">
    <property type="entry name" value="PFKB_KINASES_2"/>
    <property type="match status" value="1"/>
</dbReference>
<name>A0ABS2QA53_9BACL</name>
<dbReference type="NCBIfam" id="TIGR03828">
    <property type="entry name" value="pfkB"/>
    <property type="match status" value="1"/>
</dbReference>
<comment type="catalytic activity">
    <reaction evidence="7">
        <text>D-tagatofuranose 6-phosphate + ATP = D-tagatofuranose 1,6-bisphosphate + ADP + H(+)</text>
        <dbReference type="Rhea" id="RHEA:12420"/>
        <dbReference type="ChEBI" id="CHEBI:15378"/>
        <dbReference type="ChEBI" id="CHEBI:30616"/>
        <dbReference type="ChEBI" id="CHEBI:58694"/>
        <dbReference type="ChEBI" id="CHEBI:58695"/>
        <dbReference type="ChEBI" id="CHEBI:456216"/>
        <dbReference type="EC" id="2.7.1.144"/>
    </reaction>
</comment>
<reference evidence="10 11" key="1">
    <citation type="submission" date="2021-01" db="EMBL/GenBank/DDBJ databases">
        <title>Genomic Encyclopedia of Type Strains, Phase IV (KMG-IV): sequencing the most valuable type-strain genomes for metagenomic binning, comparative biology and taxonomic classification.</title>
        <authorList>
            <person name="Goeker M."/>
        </authorList>
    </citation>
    <scope>NUCLEOTIDE SEQUENCE [LARGE SCALE GENOMIC DNA]</scope>
    <source>
        <strain evidence="10 11">DSM 100968</strain>
    </source>
</reference>
<evidence type="ECO:0000256" key="4">
    <source>
        <dbReference type="ARBA" id="ARBA00022777"/>
    </source>
</evidence>
<dbReference type="NCBIfam" id="TIGR03168">
    <property type="entry name" value="1-PFK"/>
    <property type="match status" value="1"/>
</dbReference>
<dbReference type="EC" id="2.7.1.144" evidence="7"/>
<keyword evidence="4 8" id="KW-0418">Kinase</keyword>
<dbReference type="InterPro" id="IPR017583">
    <property type="entry name" value="Tagatose/fructose_Pkinase"/>
</dbReference>
<accession>A0ABS2QA53</accession>
<evidence type="ECO:0000313" key="11">
    <source>
        <dbReference type="Proteomes" id="UP000823201"/>
    </source>
</evidence>
<sequence>MIVTLTLNPAIDMNYRLDHLVIDQVNRCDKVIKTAGGKGLNVTRVLKCAGEPVLATGFLGGKTGEFIQEELNESAIENNFVPISGRTRHCLALMHEGNQTEILESGPEITADEASAFLRHFEKLLDQADVFTASGSVPKGLQPDFYAKLIRLAKKKNKKFLLDTSGESLLAGIEAGPTLIKPNEFELAGWIGHELSTDEAIIDAAFKLSEKGIDYVVVSLGARGAIACVNGTAYQVTLPKVKAVNPVGSGDSMLAGLALGISNGYSAEKTLAYGACFGTLNAMEDRTGFIDKDKIDQMVAQIKVSKIAIGTTRH</sequence>
<comment type="function">
    <text evidence="8">Catalyzes the ATP-dependent phosphorylation of fructose-l-phosphate to fructose-l,6-bisphosphate.</text>
</comment>
<gene>
    <name evidence="10" type="ORF">JOC27_002111</name>
</gene>
<keyword evidence="7" id="KW-0423">Lactose metabolism</keyword>
<dbReference type="InterPro" id="IPR022463">
    <property type="entry name" value="1-PFruKinase"/>
</dbReference>
<comment type="similarity">
    <text evidence="1">Belongs to the carbohydrate kinase pfkB family.</text>
</comment>
<evidence type="ECO:0000256" key="2">
    <source>
        <dbReference type="ARBA" id="ARBA00022679"/>
    </source>
</evidence>
<feature type="domain" description="Carbohydrate kinase PfkB" evidence="9">
    <location>
        <begin position="14"/>
        <end position="281"/>
    </location>
</feature>
<evidence type="ECO:0000256" key="5">
    <source>
        <dbReference type="ARBA" id="ARBA00022840"/>
    </source>
</evidence>
<keyword evidence="3 7" id="KW-0547">Nucleotide-binding</keyword>
<dbReference type="SUPFAM" id="SSF53613">
    <property type="entry name" value="Ribokinase-like"/>
    <property type="match status" value="1"/>
</dbReference>
<proteinExistence type="inferred from homology"/>
<keyword evidence="11" id="KW-1185">Reference proteome</keyword>